<dbReference type="AlphaFoldDB" id="A0A812F2N9"/>
<accession>A0A812F2N9</accession>
<dbReference type="Proteomes" id="UP000655759">
    <property type="component" value="Unassembled WGS sequence"/>
</dbReference>
<gene>
    <name evidence="1" type="ORF">NUZ5A_50023</name>
</gene>
<evidence type="ECO:0000313" key="2">
    <source>
        <dbReference type="Proteomes" id="UP000655759"/>
    </source>
</evidence>
<proteinExistence type="predicted"/>
<name>A0A812F2N9_9ARCH</name>
<evidence type="ECO:0000313" key="1">
    <source>
        <dbReference type="EMBL" id="CAE6492389.1"/>
    </source>
</evidence>
<reference evidence="1" key="1">
    <citation type="submission" date="2021-02" db="EMBL/GenBank/DDBJ databases">
        <authorList>
            <person name="Han P."/>
        </authorList>
    </citation>
    <scope>NUCLEOTIDE SEQUENCE</scope>
    <source>
        <strain evidence="1">Candidatus Nitrosotenuis uzonensis 5A</strain>
    </source>
</reference>
<dbReference type="EMBL" id="CAJNAQ010000005">
    <property type="protein sequence ID" value="CAE6492389.1"/>
    <property type="molecule type" value="Genomic_DNA"/>
</dbReference>
<comment type="caution">
    <text evidence="1">The sequence shown here is derived from an EMBL/GenBank/DDBJ whole genome shotgun (WGS) entry which is preliminary data.</text>
</comment>
<sequence length="117" mass="13372">MPHVVFDKSINLDILASDFEPIFVREPYIIKIQDIFVSKSKKSALVPTVIVDKKNQNFLIEIFAKDNKTTVRLFPWTDPEKTDGVKMALGYLSAIIQRKFDIACVSRTNILEFIPAI</sequence>
<dbReference type="RefSeq" id="WP_205098795.1">
    <property type="nucleotide sequence ID" value="NZ_CAJNAQ010000005.1"/>
</dbReference>
<protein>
    <submittedName>
        <fullName evidence="1">Uncharacterized protein</fullName>
    </submittedName>
</protein>
<organism evidence="1 2">
    <name type="scientific">Candidatus Nitrosotenuis uzonensis</name>
    <dbReference type="NCBI Taxonomy" id="1407055"/>
    <lineage>
        <taxon>Archaea</taxon>
        <taxon>Nitrososphaerota</taxon>
        <taxon>Candidatus Nitrosotenuis</taxon>
    </lineage>
</organism>